<dbReference type="Gene3D" id="3.40.50.300">
    <property type="entry name" value="P-loop containing nucleotide triphosphate hydrolases"/>
    <property type="match status" value="1"/>
</dbReference>
<dbReference type="InterPro" id="IPR027417">
    <property type="entry name" value="P-loop_NTPase"/>
</dbReference>
<dbReference type="InterPro" id="IPR031167">
    <property type="entry name" value="G_OBG"/>
</dbReference>
<evidence type="ECO:0000313" key="6">
    <source>
        <dbReference type="Proteomes" id="UP001151699"/>
    </source>
</evidence>
<organism evidence="5 6">
    <name type="scientific">Pseudolycoriella hygida</name>
    <dbReference type="NCBI Taxonomy" id="35572"/>
    <lineage>
        <taxon>Eukaryota</taxon>
        <taxon>Metazoa</taxon>
        <taxon>Ecdysozoa</taxon>
        <taxon>Arthropoda</taxon>
        <taxon>Hexapoda</taxon>
        <taxon>Insecta</taxon>
        <taxon>Pterygota</taxon>
        <taxon>Neoptera</taxon>
        <taxon>Endopterygota</taxon>
        <taxon>Diptera</taxon>
        <taxon>Nematocera</taxon>
        <taxon>Sciaroidea</taxon>
        <taxon>Sciaridae</taxon>
        <taxon>Pseudolycoriella</taxon>
    </lineage>
</organism>
<keyword evidence="6" id="KW-1185">Reference proteome</keyword>
<dbReference type="InterPro" id="IPR006073">
    <property type="entry name" value="GTP-bd"/>
</dbReference>
<dbReference type="PROSITE" id="PS51883">
    <property type="entry name" value="OBG"/>
    <property type="match status" value="1"/>
</dbReference>
<protein>
    <submittedName>
        <fullName evidence="5">GTP-binding protein 10 like</fullName>
    </submittedName>
</protein>
<dbReference type="OrthoDB" id="347018at2759"/>
<dbReference type="InterPro" id="IPR036726">
    <property type="entry name" value="GTP1_OBG_dom_sf"/>
</dbReference>
<name>A0A9Q0NEI5_9DIPT</name>
<reference evidence="5" key="1">
    <citation type="submission" date="2022-07" db="EMBL/GenBank/DDBJ databases">
        <authorList>
            <person name="Trinca V."/>
            <person name="Uliana J.V.C."/>
            <person name="Torres T.T."/>
            <person name="Ward R.J."/>
            <person name="Monesi N."/>
        </authorList>
    </citation>
    <scope>NUCLEOTIDE SEQUENCE</scope>
    <source>
        <strain evidence="5">HSMRA1968</strain>
        <tissue evidence="5">Whole embryos</tissue>
    </source>
</reference>
<evidence type="ECO:0000259" key="4">
    <source>
        <dbReference type="PROSITE" id="PS51883"/>
    </source>
</evidence>
<evidence type="ECO:0000313" key="5">
    <source>
        <dbReference type="EMBL" id="KAJ6648462.1"/>
    </source>
</evidence>
<evidence type="ECO:0000256" key="2">
    <source>
        <dbReference type="ARBA" id="ARBA00023134"/>
    </source>
</evidence>
<evidence type="ECO:0000259" key="3">
    <source>
        <dbReference type="PROSITE" id="PS51710"/>
    </source>
</evidence>
<comment type="caution">
    <text evidence="5">The sequence shown here is derived from an EMBL/GenBank/DDBJ whole genome shotgun (WGS) entry which is preliminary data.</text>
</comment>
<dbReference type="Proteomes" id="UP001151699">
    <property type="component" value="Chromosome A"/>
</dbReference>
<proteinExistence type="predicted"/>
<dbReference type="Gene3D" id="2.70.210.12">
    <property type="entry name" value="GTP1/OBG domain"/>
    <property type="match status" value="1"/>
</dbReference>
<dbReference type="GO" id="GO:0042254">
    <property type="term" value="P:ribosome biogenesis"/>
    <property type="evidence" value="ECO:0007669"/>
    <property type="project" value="UniProtKB-UniRule"/>
</dbReference>
<dbReference type="GO" id="GO:0003924">
    <property type="term" value="F:GTPase activity"/>
    <property type="evidence" value="ECO:0007669"/>
    <property type="project" value="InterPro"/>
</dbReference>
<sequence length="237" mass="25410">MVFLSRFPLFRESKRLPNKLKGKFVDSLRLTVKGGHGGNGFPKFGGVGGQGGCVYFVAEENVTLENLQKKHPTKYLRAGHGEESSKARLIGRRGKDFRVEVPVGVSIVNDDGRIIGELNDTESHCIVAGGGGGGCTGNSFIGREGQKRTITLDLKLIADVGLVGFPNAGKSTLLKAISNATPKIAAYPFTTIRPQMGIIEYPDHRQISVADLPGLIEGAHANIGHEQAEIDARKSHL</sequence>
<dbReference type="PANTHER" id="PTHR11702:SF43">
    <property type="entry name" value="GTP-BINDING PROTEIN 10"/>
    <property type="match status" value="1"/>
</dbReference>
<keyword evidence="2" id="KW-0342">GTP-binding</keyword>
<dbReference type="GO" id="GO:0005525">
    <property type="term" value="F:GTP binding"/>
    <property type="evidence" value="ECO:0007669"/>
    <property type="project" value="UniProtKB-KW"/>
</dbReference>
<keyword evidence="1" id="KW-0547">Nucleotide-binding</keyword>
<feature type="domain" description="OBG-type G" evidence="3">
    <location>
        <begin position="158"/>
        <end position="237"/>
    </location>
</feature>
<dbReference type="Pfam" id="PF01018">
    <property type="entry name" value="GTP1_OBG"/>
    <property type="match status" value="1"/>
</dbReference>
<dbReference type="PANTHER" id="PTHR11702">
    <property type="entry name" value="DEVELOPMENTALLY REGULATED GTP-BINDING PROTEIN-RELATED"/>
    <property type="match status" value="1"/>
</dbReference>
<dbReference type="EMBL" id="WJQU01000001">
    <property type="protein sequence ID" value="KAJ6648462.1"/>
    <property type="molecule type" value="Genomic_DNA"/>
</dbReference>
<dbReference type="AlphaFoldDB" id="A0A9Q0NEI5"/>
<dbReference type="SUPFAM" id="SSF52540">
    <property type="entry name" value="P-loop containing nucleoside triphosphate hydrolases"/>
    <property type="match status" value="1"/>
</dbReference>
<dbReference type="GO" id="GO:0005739">
    <property type="term" value="C:mitochondrion"/>
    <property type="evidence" value="ECO:0007669"/>
    <property type="project" value="TreeGrafter"/>
</dbReference>
<dbReference type="InterPro" id="IPR006169">
    <property type="entry name" value="GTP1_OBG_dom"/>
</dbReference>
<gene>
    <name evidence="5" type="ORF">Bhyg_03692</name>
</gene>
<dbReference type="SUPFAM" id="SSF82051">
    <property type="entry name" value="Obg GTP-binding protein N-terminal domain"/>
    <property type="match status" value="1"/>
</dbReference>
<dbReference type="PRINTS" id="PR00326">
    <property type="entry name" value="GTP1OBG"/>
</dbReference>
<evidence type="ECO:0000256" key="1">
    <source>
        <dbReference type="ARBA" id="ARBA00022741"/>
    </source>
</evidence>
<dbReference type="InterPro" id="IPR045086">
    <property type="entry name" value="OBG_GTPase"/>
</dbReference>
<feature type="domain" description="Obg" evidence="4">
    <location>
        <begin position="22"/>
        <end position="157"/>
    </location>
</feature>
<accession>A0A9Q0NEI5</accession>
<dbReference type="PROSITE" id="PS51710">
    <property type="entry name" value="G_OBG"/>
    <property type="match status" value="1"/>
</dbReference>
<dbReference type="Pfam" id="PF01926">
    <property type="entry name" value="MMR_HSR1"/>
    <property type="match status" value="1"/>
</dbReference>